<keyword evidence="1" id="KW-0732">Signal</keyword>
<evidence type="ECO:0000313" key="3">
    <source>
        <dbReference type="Proteomes" id="UP000244441"/>
    </source>
</evidence>
<dbReference type="EMBL" id="CP026604">
    <property type="protein sequence ID" value="AWB65172.1"/>
    <property type="molecule type" value="Genomic_DNA"/>
</dbReference>
<evidence type="ECO:0000256" key="1">
    <source>
        <dbReference type="SAM" id="SignalP"/>
    </source>
</evidence>
<name>A0A2S0VLW5_9ALTE</name>
<reference evidence="2 3" key="1">
    <citation type="submission" date="2018-01" db="EMBL/GenBank/DDBJ databases">
        <title>Genome sequence of a Cantenovulum-like bacteria.</title>
        <authorList>
            <person name="Tan W.R."/>
            <person name="Lau N.-S."/>
            <person name="Go F."/>
            <person name="Amirul A.-A.A."/>
        </authorList>
    </citation>
    <scope>NUCLEOTIDE SEQUENCE [LARGE SCALE GENOMIC DNA]</scope>
    <source>
        <strain evidence="2 3">CCB-QB4</strain>
    </source>
</reference>
<protein>
    <submittedName>
        <fullName evidence="2">Uncharacterized protein</fullName>
    </submittedName>
</protein>
<organism evidence="2 3">
    <name type="scientific">Saccharobesus litoralis</name>
    <dbReference type="NCBI Taxonomy" id="2172099"/>
    <lineage>
        <taxon>Bacteria</taxon>
        <taxon>Pseudomonadati</taxon>
        <taxon>Pseudomonadota</taxon>
        <taxon>Gammaproteobacteria</taxon>
        <taxon>Alteromonadales</taxon>
        <taxon>Alteromonadaceae</taxon>
        <taxon>Saccharobesus</taxon>
    </lineage>
</organism>
<keyword evidence="3" id="KW-1185">Reference proteome</keyword>
<feature type="chain" id="PRO_5015515091" evidence="1">
    <location>
        <begin position="21"/>
        <end position="294"/>
    </location>
</feature>
<gene>
    <name evidence="2" type="ORF">C2869_01355</name>
</gene>
<proteinExistence type="predicted"/>
<dbReference type="AlphaFoldDB" id="A0A2S0VLW5"/>
<accession>A0A2S0VLW5</accession>
<dbReference type="KEGG" id="cate:C2869_01355"/>
<evidence type="ECO:0000313" key="2">
    <source>
        <dbReference type="EMBL" id="AWB65172.1"/>
    </source>
</evidence>
<dbReference type="Proteomes" id="UP000244441">
    <property type="component" value="Chromosome"/>
</dbReference>
<dbReference type="OrthoDB" id="6383853at2"/>
<feature type="signal peptide" evidence="1">
    <location>
        <begin position="1"/>
        <end position="20"/>
    </location>
</feature>
<sequence>MKFKYSFAILNICFCSNLFATEVTKLTLDVGLQHDNNVTNALSNIDKIEDTLAQANVAWKMQNEYTLGKMVSMGANIKHSQFNELTRMNNTQIGGFISYGWQNQFNYLAPFYKVTVKYNNESFNDEARNSKIWQLDFVASKRITHKLTSQLGLSGVSKSSRKQIFNNRQIAAFANIDYQFSQSITAYLGLNYAKGQLTTMARAYDCQEQMAYQAEKYKKYANKAWQDTQMSKDYCGDWWVYQFDGQTKSMVLGGNYLINHKMSLDLSFLSANAKADYGATYKRNNINLALIYLF</sequence>
<dbReference type="RefSeq" id="WP_108601249.1">
    <property type="nucleotide sequence ID" value="NZ_CP026604.1"/>
</dbReference>